<dbReference type="EMBL" id="FO818640">
    <property type="protein sequence ID" value="CDM95754.1"/>
    <property type="molecule type" value="Genomic_DNA"/>
</dbReference>
<dbReference type="Pfam" id="PF13455">
    <property type="entry name" value="MUG113"/>
    <property type="match status" value="1"/>
</dbReference>
<dbReference type="AlphaFoldDB" id="A0A9P1KHV2"/>
<gene>
    <name evidence="2" type="ORF">ARTHRO_40160</name>
</gene>
<organism evidence="2 3">
    <name type="scientific">Limnospira indica PCC 8005</name>
    <dbReference type="NCBI Taxonomy" id="376219"/>
    <lineage>
        <taxon>Bacteria</taxon>
        <taxon>Bacillati</taxon>
        <taxon>Cyanobacteriota</taxon>
        <taxon>Cyanophyceae</taxon>
        <taxon>Oscillatoriophycideae</taxon>
        <taxon>Oscillatoriales</taxon>
        <taxon>Sirenicapillariaceae</taxon>
        <taxon>Limnospira</taxon>
    </lineage>
</organism>
<keyword evidence="3" id="KW-1185">Reference proteome</keyword>
<accession>A0A9P1KHV2</accession>
<protein>
    <recommendedName>
        <fullName evidence="1">Bacteriophage T5 Orf172 DNA-binding domain-containing protein</fullName>
    </recommendedName>
</protein>
<reference evidence="2 3" key="1">
    <citation type="submission" date="2014-02" db="EMBL/GenBank/DDBJ databases">
        <authorList>
            <person name="Genoscope - CEA"/>
        </authorList>
    </citation>
    <scope>NUCLEOTIDE SEQUENCE [LARGE SCALE GENOMIC DNA]</scope>
    <source>
        <strain evidence="2 3">PCC 8005</strain>
    </source>
</reference>
<evidence type="ECO:0000313" key="3">
    <source>
        <dbReference type="Proteomes" id="UP000032946"/>
    </source>
</evidence>
<evidence type="ECO:0000259" key="1">
    <source>
        <dbReference type="SMART" id="SM00974"/>
    </source>
</evidence>
<sequence>MAKSPPKSTTDEDLELLAQLGIDIAPEATREYSPREERIIAGFEEIDRFVAEKGRLPQLMGDRDIFERLYAVRLERLRESAECRALLEPLDSRGLLNLENDASFTLAENLEEDQIDAALLASLGVDAAPENDITQLTHVRSRQEIKAAEEIAQRFPCQNFDEFKPIFEEVQRQLKTGDRQAVKYQDYATINQGDLFILDGQKVLVAETGEMFITDYGLRNYRLRVIYDNGTESNPLFRSLQRALNKDKTSRRITKLDRRDWGPLFSGQPEPEVKSDDDDLITGYIYVLRSLSDEPFIAKNRSIIHKIGVTGGDVKKRIAKAKHDPTYLLADVEIVATFQLANIHPKKLEFILHKFFARARLDLELMDRFQFPVQPREWFLVPLDAIEEAIAKIQDGTIEQFQYELETASIIRVS</sequence>
<dbReference type="Proteomes" id="UP000032946">
    <property type="component" value="Chromosome"/>
</dbReference>
<dbReference type="RefSeq" id="WP_008051551.1">
    <property type="nucleotide sequence ID" value="NZ_FO818640.1"/>
</dbReference>
<proteinExistence type="predicted"/>
<name>A0A9P1KHV2_9CYAN</name>
<dbReference type="InterPro" id="IPR018306">
    <property type="entry name" value="Phage_T5_Orf172_DNA-bd"/>
</dbReference>
<dbReference type="SMART" id="SM00974">
    <property type="entry name" value="T5orf172"/>
    <property type="match status" value="1"/>
</dbReference>
<evidence type="ECO:0000313" key="2">
    <source>
        <dbReference type="EMBL" id="CDM95754.1"/>
    </source>
</evidence>
<feature type="domain" description="Bacteriophage T5 Orf172 DNA-binding" evidence="1">
    <location>
        <begin position="299"/>
        <end position="393"/>
    </location>
</feature>